<dbReference type="RefSeq" id="WP_345972235.1">
    <property type="nucleotide sequence ID" value="NZ_CP147920.1"/>
</dbReference>
<evidence type="ECO:0000313" key="2">
    <source>
        <dbReference type="Proteomes" id="UP001447842"/>
    </source>
</evidence>
<protein>
    <submittedName>
        <fullName evidence="1">Uncharacterized protein</fullName>
    </submittedName>
</protein>
<evidence type="ECO:0000313" key="1">
    <source>
        <dbReference type="EMBL" id="XAU14533.1"/>
    </source>
</evidence>
<reference evidence="1 2" key="1">
    <citation type="submission" date="2024-03" db="EMBL/GenBank/DDBJ databases">
        <title>Sulfurimonas sp. HSL3-1.</title>
        <authorList>
            <person name="Wang S."/>
        </authorList>
    </citation>
    <scope>NUCLEOTIDE SEQUENCE [LARGE SCALE GENOMIC DNA]</scope>
    <source>
        <strain evidence="1 2">HSL3-1</strain>
    </source>
</reference>
<gene>
    <name evidence="1" type="ORF">WCY31_09790</name>
</gene>
<dbReference type="Proteomes" id="UP001447842">
    <property type="component" value="Chromosome"/>
</dbReference>
<keyword evidence="2" id="KW-1185">Reference proteome</keyword>
<name>A0ABZ3H8V4_9BACT</name>
<sequence length="361" mass="42079">MYELSGLKYEVVTDLYESLNAIDSKVNSPAIITFAIKQAFHRLEPNIPFHVVKTLLGKLLKPYLDRKQLGIYDRKFVDMNEARVLFDATYGEILDECQSSGDEEDQYLSNLIYLLYDLLEYDRVIIVEKKTELWSLVNLIHWGKMHADAMAKRDLLAEAKPQERNIDIALNTNTAYADKIKFLKDDVAVINPFAKNEVVEWKDKIINLYVDDFRLISRAIYNFSQIVQEHGDIPYIRAFGELEPYIDSDMTISKRDFYISWYAYVVGIFNKVSNYTAPLGKVIEVAHLSSMIVFPELIGKEPLVNTAKAKVPIRERAFFKGLRLYEFTDKRLKIERSDEEIAFTERYMLEVTKELNKFRKS</sequence>
<organism evidence="1 2">
    <name type="scientific">Sulfurimonas diazotrophicus</name>
    <dbReference type="NCBI Taxonomy" id="3131939"/>
    <lineage>
        <taxon>Bacteria</taxon>
        <taxon>Pseudomonadati</taxon>
        <taxon>Campylobacterota</taxon>
        <taxon>Epsilonproteobacteria</taxon>
        <taxon>Campylobacterales</taxon>
        <taxon>Sulfurimonadaceae</taxon>
        <taxon>Sulfurimonas</taxon>
    </lineage>
</organism>
<dbReference type="EMBL" id="CP147920">
    <property type="protein sequence ID" value="XAU14533.1"/>
    <property type="molecule type" value="Genomic_DNA"/>
</dbReference>
<accession>A0ABZ3H8V4</accession>
<proteinExistence type="predicted"/>